<dbReference type="KEGG" id="npv:OHM77_00760"/>
<gene>
    <name evidence="2" type="ORF">OHM77_00760</name>
</gene>
<protein>
    <recommendedName>
        <fullName evidence="1">YubB ferredoxin-like domain-containing protein</fullName>
    </recommendedName>
</protein>
<dbReference type="Proteomes" id="UP001234916">
    <property type="component" value="Chromosome"/>
</dbReference>
<evidence type="ECO:0000313" key="2">
    <source>
        <dbReference type="EMBL" id="WIM05852.1"/>
    </source>
</evidence>
<dbReference type="AlphaFoldDB" id="A0AA49FMF1"/>
<dbReference type="Gene3D" id="3.30.70.1270">
    <property type="entry name" value="Api92-like domains"/>
    <property type="match status" value="1"/>
</dbReference>
<dbReference type="Pfam" id="PF18406">
    <property type="entry name" value="DUF1281_C"/>
    <property type="match status" value="1"/>
</dbReference>
<feature type="domain" description="YubB ferredoxin-like" evidence="1">
    <location>
        <begin position="140"/>
        <end position="219"/>
    </location>
</feature>
<organism evidence="2">
    <name type="scientific">Candidatus Nitricoxidivorans perseverans</name>
    <dbReference type="NCBI Taxonomy" id="2975601"/>
    <lineage>
        <taxon>Bacteria</taxon>
        <taxon>Pseudomonadati</taxon>
        <taxon>Pseudomonadota</taxon>
        <taxon>Betaproteobacteria</taxon>
        <taxon>Nitrosomonadales</taxon>
        <taxon>Sterolibacteriaceae</taxon>
        <taxon>Candidatus Nitricoxidivorans</taxon>
    </lineage>
</organism>
<name>A0AA49FMF1_9PROT</name>
<dbReference type="SUPFAM" id="SSF160940">
    <property type="entry name" value="Api92-like"/>
    <property type="match status" value="1"/>
</dbReference>
<reference evidence="2" key="1">
    <citation type="journal article" date="2023" name="Nat. Microbiol.">
        <title>Enrichment and characterization of a nitric oxide-reducing microbial community in a continuous bioreactor.</title>
        <authorList>
            <person name="Garrido-Amador P."/>
            <person name="Stortenbeker N."/>
            <person name="Wessels H.J.C.T."/>
            <person name="Speth D.R."/>
            <person name="Garcia-Heredia I."/>
            <person name="Kartal B."/>
        </authorList>
    </citation>
    <scope>NUCLEOTIDE SEQUENCE</scope>
    <source>
        <strain evidence="2">MAG1</strain>
    </source>
</reference>
<dbReference type="InterPro" id="IPR041329">
    <property type="entry name" value="YubB_C"/>
</dbReference>
<proteinExistence type="predicted"/>
<evidence type="ECO:0000259" key="1">
    <source>
        <dbReference type="Pfam" id="PF18406"/>
    </source>
</evidence>
<accession>A0AA49FMF1</accession>
<sequence length="239" mass="27324">MPNWCENRLSVSGPKETIAKIIVATKVDQGEFDFNGIVPMPPELNITAGSSTSWGEDILYGDWARMLGLPVWRDLFLELTGGLLPETREEMVRLIEYEHRLYQLSNRLSWSFNLNEARQAKANREKYGFKDWYDWSVANWGTKWNGGQVDVESMESESFTIYFSTAWSPPVPVIDSLCEQYSDIEVELSYAETGCWFAGKVYGSDGVITDSPFDDVKQFCIDEFGHEFDDDEAEEEVEA</sequence>
<dbReference type="EMBL" id="CP107246">
    <property type="protein sequence ID" value="WIM05852.1"/>
    <property type="molecule type" value="Genomic_DNA"/>
</dbReference>